<evidence type="ECO:0000313" key="3">
    <source>
        <dbReference type="Proteomes" id="UP000009169"/>
    </source>
</evidence>
<dbReference type="EMBL" id="DS995727">
    <property type="protein sequence ID" value="EGE03444.1"/>
    <property type="molecule type" value="Genomic_DNA"/>
</dbReference>
<proteinExistence type="predicted"/>
<accession>F2PNH6</accession>
<gene>
    <name evidence="2" type="ORF">TEQG_02480</name>
</gene>
<protein>
    <submittedName>
        <fullName evidence="2">Uncharacterized protein</fullName>
    </submittedName>
</protein>
<feature type="region of interest" description="Disordered" evidence="1">
    <location>
        <begin position="260"/>
        <end position="306"/>
    </location>
</feature>
<evidence type="ECO:0000256" key="1">
    <source>
        <dbReference type="SAM" id="MobiDB-lite"/>
    </source>
</evidence>
<name>F2PNH6_TRIEC</name>
<sequence length="306" mass="34681">MDPLPYAFLNSTFNLCYVPSPFPSGYNESDNDILSTASDESTLVENTEAIKILLENQPFVLYDDPSGTQDTVLVKSAQFRHFLAEEEQHKQWTVNVPWLATVLQKHEELWLGAFIPLQLLSLRRIMIMGDVDRESDENWRRCYSESLIAGSLTKVGEIQLDNRKRLTNHGTFYKSRLDYANMPPADRKGMYKLSFTVFGAVGEFKKVVYLSIKEIHHPEKQGIHLYASQVKNRVGFGTPSRTCRCSRGYGKENIQLWSEQSPLDSALRPSELSGLPLGDASMETRSNGRKRAGTSQGGVKVKRERL</sequence>
<dbReference type="AlphaFoldDB" id="F2PNH6"/>
<reference evidence="3" key="1">
    <citation type="journal article" date="2012" name="MBio">
        <title>Comparative genome analysis of Trichophyton rubrum and related dermatophytes reveals candidate genes involved in infection.</title>
        <authorList>
            <person name="Martinez D.A."/>
            <person name="Oliver B.G."/>
            <person name="Graeser Y."/>
            <person name="Goldberg J.M."/>
            <person name="Li W."/>
            <person name="Martinez-Rossi N.M."/>
            <person name="Monod M."/>
            <person name="Shelest E."/>
            <person name="Barton R.C."/>
            <person name="Birch E."/>
            <person name="Brakhage A.A."/>
            <person name="Chen Z."/>
            <person name="Gurr S.J."/>
            <person name="Heiman D."/>
            <person name="Heitman J."/>
            <person name="Kosti I."/>
            <person name="Rossi A."/>
            <person name="Saif S."/>
            <person name="Samalova M."/>
            <person name="Saunders C.W."/>
            <person name="Shea T."/>
            <person name="Summerbell R.C."/>
            <person name="Xu J."/>
            <person name="Young S."/>
            <person name="Zeng Q."/>
            <person name="Birren B.W."/>
            <person name="Cuomo C.A."/>
            <person name="White T.C."/>
        </authorList>
    </citation>
    <scope>NUCLEOTIDE SEQUENCE [LARGE SCALE GENOMIC DNA]</scope>
    <source>
        <strain evidence="3">ATCC MYA-4606 / CBS 127.97</strain>
    </source>
</reference>
<evidence type="ECO:0000313" key="2">
    <source>
        <dbReference type="EMBL" id="EGE03444.1"/>
    </source>
</evidence>
<keyword evidence="3" id="KW-1185">Reference proteome</keyword>
<dbReference type="VEuPathDB" id="FungiDB:TEQG_02480"/>
<organism evidence="2 3">
    <name type="scientific">Trichophyton equinum (strain ATCC MYA-4606 / CBS 127.97)</name>
    <name type="common">Horse ringworm fungus</name>
    <dbReference type="NCBI Taxonomy" id="559882"/>
    <lineage>
        <taxon>Eukaryota</taxon>
        <taxon>Fungi</taxon>
        <taxon>Dikarya</taxon>
        <taxon>Ascomycota</taxon>
        <taxon>Pezizomycotina</taxon>
        <taxon>Eurotiomycetes</taxon>
        <taxon>Eurotiomycetidae</taxon>
        <taxon>Onygenales</taxon>
        <taxon>Arthrodermataceae</taxon>
        <taxon>Trichophyton</taxon>
    </lineage>
</organism>
<dbReference type="HOGENOM" id="CLU_909700_0_0_1"/>
<dbReference type="eggNOG" id="ENOG502RQ9I">
    <property type="taxonomic scope" value="Eukaryota"/>
</dbReference>
<dbReference type="Proteomes" id="UP000009169">
    <property type="component" value="Unassembled WGS sequence"/>
</dbReference>